<dbReference type="GO" id="GO:0008168">
    <property type="term" value="F:methyltransferase activity"/>
    <property type="evidence" value="ECO:0007669"/>
    <property type="project" value="UniProtKB-KW"/>
</dbReference>
<dbReference type="PROSITE" id="PS00092">
    <property type="entry name" value="N6_MTASE"/>
    <property type="match status" value="1"/>
</dbReference>
<evidence type="ECO:0000313" key="3">
    <source>
        <dbReference type="EMBL" id="GAI52302.1"/>
    </source>
</evidence>
<sequence length="113" mass="13187">MGSNVLDLFSGTGSLGIESLSRNCNLVYFVDKSLQSINLIKYNTECLKDDSKKYKIIRSDVFEFLKFYEGLKWDIIFLDPPYEIKSGIMKKIFDILSEKKITRADTLIIYEYF</sequence>
<protein>
    <recommendedName>
        <fullName evidence="4">16S rRNA (Guanine(966)-N(2))-methyltransferase RsmD</fullName>
    </recommendedName>
</protein>
<dbReference type="EMBL" id="BARV01033634">
    <property type="protein sequence ID" value="GAI52302.1"/>
    <property type="molecule type" value="Genomic_DNA"/>
</dbReference>
<dbReference type="Gene3D" id="3.40.50.150">
    <property type="entry name" value="Vaccinia Virus protein VP39"/>
    <property type="match status" value="1"/>
</dbReference>
<dbReference type="Pfam" id="PF03602">
    <property type="entry name" value="Cons_hypoth95"/>
    <property type="match status" value="1"/>
</dbReference>
<dbReference type="AlphaFoldDB" id="X1P7K5"/>
<proteinExistence type="predicted"/>
<keyword evidence="1" id="KW-0489">Methyltransferase</keyword>
<comment type="caution">
    <text evidence="3">The sequence shown here is derived from an EMBL/GenBank/DDBJ whole genome shotgun (WGS) entry which is preliminary data.</text>
</comment>
<gene>
    <name evidence="3" type="ORF">S06H3_52831</name>
</gene>
<organism evidence="3">
    <name type="scientific">marine sediment metagenome</name>
    <dbReference type="NCBI Taxonomy" id="412755"/>
    <lineage>
        <taxon>unclassified sequences</taxon>
        <taxon>metagenomes</taxon>
        <taxon>ecological metagenomes</taxon>
    </lineage>
</organism>
<dbReference type="CDD" id="cd02440">
    <property type="entry name" value="AdoMet_MTases"/>
    <property type="match status" value="1"/>
</dbReference>
<dbReference type="SUPFAM" id="SSF53335">
    <property type="entry name" value="S-adenosyl-L-methionine-dependent methyltransferases"/>
    <property type="match status" value="1"/>
</dbReference>
<keyword evidence="2" id="KW-0808">Transferase</keyword>
<feature type="non-terminal residue" evidence="3">
    <location>
        <position position="113"/>
    </location>
</feature>
<dbReference type="InterPro" id="IPR029063">
    <property type="entry name" value="SAM-dependent_MTases_sf"/>
</dbReference>
<evidence type="ECO:0000256" key="1">
    <source>
        <dbReference type="ARBA" id="ARBA00022603"/>
    </source>
</evidence>
<evidence type="ECO:0008006" key="4">
    <source>
        <dbReference type="Google" id="ProtNLM"/>
    </source>
</evidence>
<dbReference type="PANTHER" id="PTHR43542:SF1">
    <property type="entry name" value="METHYLTRANSFERASE"/>
    <property type="match status" value="1"/>
</dbReference>
<dbReference type="InterPro" id="IPR002052">
    <property type="entry name" value="DNA_methylase_N6_adenine_CS"/>
</dbReference>
<dbReference type="InterPro" id="IPR004398">
    <property type="entry name" value="RNA_MeTrfase_RsmD"/>
</dbReference>
<dbReference type="PANTHER" id="PTHR43542">
    <property type="entry name" value="METHYLTRANSFERASE"/>
    <property type="match status" value="1"/>
</dbReference>
<dbReference type="GO" id="GO:0003676">
    <property type="term" value="F:nucleic acid binding"/>
    <property type="evidence" value="ECO:0007669"/>
    <property type="project" value="InterPro"/>
</dbReference>
<reference evidence="3" key="1">
    <citation type="journal article" date="2014" name="Front. Microbiol.">
        <title>High frequency of phylogenetically diverse reductive dehalogenase-homologous genes in deep subseafloor sedimentary metagenomes.</title>
        <authorList>
            <person name="Kawai M."/>
            <person name="Futagami T."/>
            <person name="Toyoda A."/>
            <person name="Takaki Y."/>
            <person name="Nishi S."/>
            <person name="Hori S."/>
            <person name="Arai W."/>
            <person name="Tsubouchi T."/>
            <person name="Morono Y."/>
            <person name="Uchiyama I."/>
            <person name="Ito T."/>
            <person name="Fujiyama A."/>
            <person name="Inagaki F."/>
            <person name="Takami H."/>
        </authorList>
    </citation>
    <scope>NUCLEOTIDE SEQUENCE</scope>
    <source>
        <strain evidence="3">Expedition CK06-06</strain>
    </source>
</reference>
<dbReference type="GO" id="GO:0031167">
    <property type="term" value="P:rRNA methylation"/>
    <property type="evidence" value="ECO:0007669"/>
    <property type="project" value="InterPro"/>
</dbReference>
<evidence type="ECO:0000256" key="2">
    <source>
        <dbReference type="ARBA" id="ARBA00022679"/>
    </source>
</evidence>
<name>X1P7K5_9ZZZZ</name>
<accession>X1P7K5</accession>